<dbReference type="SUPFAM" id="SSF53756">
    <property type="entry name" value="UDP-Glycosyltransferase/glycogen phosphorylase"/>
    <property type="match status" value="1"/>
</dbReference>
<dbReference type="HOGENOM" id="CLU_042257_1_0_11"/>
<keyword evidence="2 5" id="KW-0808">Transferase</keyword>
<evidence type="ECO:0000256" key="1">
    <source>
        <dbReference type="ARBA" id="ARBA00022676"/>
    </source>
</evidence>
<dbReference type="EMBL" id="CP007790">
    <property type="protein sequence ID" value="AJK69551.1"/>
    <property type="molecule type" value="Genomic_DNA"/>
</dbReference>
<dbReference type="Pfam" id="PF13439">
    <property type="entry name" value="Glyco_transf_4"/>
    <property type="match status" value="1"/>
</dbReference>
<dbReference type="Proteomes" id="UP000031928">
    <property type="component" value="Chromosome"/>
</dbReference>
<protein>
    <submittedName>
        <fullName evidence="5">Putative sugar transferase</fullName>
    </submittedName>
</protein>
<dbReference type="RefSeq" id="WP_042621968.1">
    <property type="nucleotide sequence ID" value="NZ_CP007790.1"/>
</dbReference>
<dbReference type="InterPro" id="IPR028098">
    <property type="entry name" value="Glyco_trans_4-like_N"/>
</dbReference>
<dbReference type="InterPro" id="IPR050194">
    <property type="entry name" value="Glycosyltransferase_grp1"/>
</dbReference>
<feature type="domain" description="Glycosyltransferase subfamily 4-like N-terminal" evidence="4">
    <location>
        <begin position="27"/>
        <end position="178"/>
    </location>
</feature>
<evidence type="ECO:0000313" key="5">
    <source>
        <dbReference type="EMBL" id="AJK69551.1"/>
    </source>
</evidence>
<dbReference type="GO" id="GO:0016757">
    <property type="term" value="F:glycosyltransferase activity"/>
    <property type="evidence" value="ECO:0007669"/>
    <property type="project" value="UniProtKB-KW"/>
</dbReference>
<evidence type="ECO:0000256" key="2">
    <source>
        <dbReference type="ARBA" id="ARBA00022679"/>
    </source>
</evidence>
<dbReference type="GO" id="GO:1901137">
    <property type="term" value="P:carbohydrate derivative biosynthetic process"/>
    <property type="evidence" value="ECO:0007669"/>
    <property type="project" value="UniProtKB-ARBA"/>
</dbReference>
<dbReference type="AlphaFoldDB" id="A0A0B6TXV0"/>
<keyword evidence="1" id="KW-0328">Glycosyltransferase</keyword>
<dbReference type="OrthoDB" id="9809227at2"/>
<dbReference type="STRING" id="1224162.B840_09810"/>
<feature type="domain" description="Glycosyl transferase family 1" evidence="3">
    <location>
        <begin position="192"/>
        <end position="318"/>
    </location>
</feature>
<sequence length="356" mass="38099">MTTIASPRRRIALIAPARYPIREPYAGGLEAFCHTLVRALRELGHSVDLYAARGSQGHVVGHELPGVDWAGQPLSASDTGYPPGARETEDAAFVALLRHLAVAGYDTVHNNSLTPRMFSTEVDLPMLTTLHTPALPEMQEAIAAAGPRAGRFAAVSATTAADWELPAPATVIPNGVDTLAWREGPGGRSAVWFGRIVPEKGLHLAMDACRLVGIPLVFAGRVGDHRYFSTQIVPRMTGKAATWVGELDHRGLRALVSLSRVCLVTPRWEEPFGLVAFEAMSCGTPVAAFRRGGLGELLADAPASLAEPDDVESLAASVLVAAGIDRALARQWVINHHSLTEVARRYAGLYSEVTTR</sequence>
<keyword evidence="6" id="KW-1185">Reference proteome</keyword>
<dbReference type="PANTHER" id="PTHR45947">
    <property type="entry name" value="SULFOQUINOVOSYL TRANSFERASE SQD2"/>
    <property type="match status" value="1"/>
</dbReference>
<reference evidence="5 6" key="1">
    <citation type="submission" date="2014-05" db="EMBL/GenBank/DDBJ databases">
        <title>Complete genome sequence of Corynebacterium marinum DSM 44953.</title>
        <authorList>
            <person name="Schaffert L."/>
            <person name="Albersmeier A."/>
            <person name="Kalinowski J."/>
            <person name="Ruckert C."/>
        </authorList>
    </citation>
    <scope>NUCLEOTIDE SEQUENCE [LARGE SCALE GENOMIC DNA]</scope>
    <source>
        <strain evidence="5 6">DSM 44953</strain>
    </source>
</reference>
<dbReference type="Gene3D" id="3.40.50.2000">
    <property type="entry name" value="Glycogen Phosphorylase B"/>
    <property type="match status" value="2"/>
</dbReference>
<evidence type="ECO:0000259" key="4">
    <source>
        <dbReference type="Pfam" id="PF13439"/>
    </source>
</evidence>
<dbReference type="PANTHER" id="PTHR45947:SF3">
    <property type="entry name" value="SULFOQUINOVOSYL TRANSFERASE SQD2"/>
    <property type="match status" value="1"/>
</dbReference>
<organism evidence="5 6">
    <name type="scientific">Corynebacterium marinum DSM 44953</name>
    <dbReference type="NCBI Taxonomy" id="1224162"/>
    <lineage>
        <taxon>Bacteria</taxon>
        <taxon>Bacillati</taxon>
        <taxon>Actinomycetota</taxon>
        <taxon>Actinomycetes</taxon>
        <taxon>Mycobacteriales</taxon>
        <taxon>Corynebacteriaceae</taxon>
        <taxon>Corynebacterium</taxon>
    </lineage>
</organism>
<dbReference type="KEGG" id="cmq:B840_09810"/>
<dbReference type="InterPro" id="IPR001296">
    <property type="entry name" value="Glyco_trans_1"/>
</dbReference>
<dbReference type="GO" id="GO:1903509">
    <property type="term" value="P:liposaccharide metabolic process"/>
    <property type="evidence" value="ECO:0007669"/>
    <property type="project" value="UniProtKB-ARBA"/>
</dbReference>
<gene>
    <name evidence="5" type="ORF">B840_09810</name>
</gene>
<accession>A0A0B6TXV0</accession>
<dbReference type="Pfam" id="PF00534">
    <property type="entry name" value="Glycos_transf_1"/>
    <property type="match status" value="1"/>
</dbReference>
<proteinExistence type="predicted"/>
<name>A0A0B6TXV0_9CORY</name>
<evidence type="ECO:0000313" key="6">
    <source>
        <dbReference type="Proteomes" id="UP000031928"/>
    </source>
</evidence>
<evidence type="ECO:0000259" key="3">
    <source>
        <dbReference type="Pfam" id="PF00534"/>
    </source>
</evidence>